<name>A0A0H5LXD5_YERIN</name>
<dbReference type="Proteomes" id="UP000043316">
    <property type="component" value="Unassembled WGS sequence"/>
</dbReference>
<dbReference type="EMBL" id="CWJI01000006">
    <property type="protein sequence ID" value="CRY55552.1"/>
    <property type="molecule type" value="Genomic_DNA"/>
</dbReference>
<dbReference type="GO" id="GO:0000271">
    <property type="term" value="P:polysaccharide biosynthetic process"/>
    <property type="evidence" value="ECO:0007669"/>
    <property type="project" value="InterPro"/>
</dbReference>
<reference evidence="9" key="1">
    <citation type="submission" date="2015-03" db="EMBL/GenBank/DDBJ databases">
        <authorList>
            <consortium name="Pathogen Informatics"/>
        </authorList>
    </citation>
    <scope>NUCLEOTIDE SEQUENCE [LARGE SCALE GENOMIC DNA]</scope>
    <source>
        <strain evidence="9">R148</strain>
    </source>
</reference>
<feature type="transmembrane region" description="Helical" evidence="6">
    <location>
        <begin position="40"/>
        <end position="57"/>
    </location>
</feature>
<feature type="transmembrane region" description="Helical" evidence="6">
    <location>
        <begin position="69"/>
        <end position="90"/>
    </location>
</feature>
<dbReference type="RefSeq" id="WP_053009722.1">
    <property type="nucleotide sequence ID" value="NZ_CWJI01000006.1"/>
</dbReference>
<dbReference type="Pfam" id="PF04138">
    <property type="entry name" value="GtrA_DPMS_TM"/>
    <property type="match status" value="1"/>
</dbReference>
<feature type="transmembrane region" description="Helical" evidence="6">
    <location>
        <begin position="96"/>
        <end position="118"/>
    </location>
</feature>
<keyword evidence="4 6" id="KW-1133">Transmembrane helix</keyword>
<sequence>MIKNQLMIFLVVGCLTVIIDFISYRGLILFDLLRTDLAKGAGFIIGTIFAYLANRIWTFGKQEHASGSIWRFLILYSATLGVNIWVNSILLELLHASSSAILIAFLVATGISALLNFIGMKWFVFKVAGTAELS</sequence>
<protein>
    <submittedName>
        <fullName evidence="8">GtrA-like protein</fullName>
    </submittedName>
</protein>
<evidence type="ECO:0000256" key="3">
    <source>
        <dbReference type="ARBA" id="ARBA00022692"/>
    </source>
</evidence>
<accession>A0A0H5LXD5</accession>
<evidence type="ECO:0000256" key="6">
    <source>
        <dbReference type="SAM" id="Phobius"/>
    </source>
</evidence>
<keyword evidence="5 6" id="KW-0472">Membrane</keyword>
<dbReference type="GO" id="GO:0005886">
    <property type="term" value="C:plasma membrane"/>
    <property type="evidence" value="ECO:0007669"/>
    <property type="project" value="TreeGrafter"/>
</dbReference>
<dbReference type="InterPro" id="IPR051401">
    <property type="entry name" value="GtrA_CellWall_Glycosyl"/>
</dbReference>
<feature type="domain" description="GtrA/DPMS transmembrane" evidence="7">
    <location>
        <begin position="9"/>
        <end position="125"/>
    </location>
</feature>
<dbReference type="InterPro" id="IPR007267">
    <property type="entry name" value="GtrA_DPMS_TM"/>
</dbReference>
<gene>
    <name evidence="8" type="ORF">ERS008476_02549</name>
</gene>
<evidence type="ECO:0000313" key="9">
    <source>
        <dbReference type="Proteomes" id="UP000043316"/>
    </source>
</evidence>
<feature type="transmembrane region" description="Helical" evidence="6">
    <location>
        <begin position="7"/>
        <end position="28"/>
    </location>
</feature>
<evidence type="ECO:0000259" key="7">
    <source>
        <dbReference type="Pfam" id="PF04138"/>
    </source>
</evidence>
<dbReference type="PANTHER" id="PTHR38459">
    <property type="entry name" value="PROPHAGE BACTOPRENOL-LINKED GLUCOSE TRANSLOCASE HOMOLOG"/>
    <property type="match status" value="1"/>
</dbReference>
<evidence type="ECO:0000313" key="8">
    <source>
        <dbReference type="EMBL" id="CRY55552.1"/>
    </source>
</evidence>
<keyword evidence="3 6" id="KW-0812">Transmembrane</keyword>
<dbReference type="AlphaFoldDB" id="A0A0H5LXD5"/>
<evidence type="ECO:0000256" key="1">
    <source>
        <dbReference type="ARBA" id="ARBA00004141"/>
    </source>
</evidence>
<organism evidence="8 9">
    <name type="scientific">Yersinia intermedia</name>
    <dbReference type="NCBI Taxonomy" id="631"/>
    <lineage>
        <taxon>Bacteria</taxon>
        <taxon>Pseudomonadati</taxon>
        <taxon>Pseudomonadota</taxon>
        <taxon>Gammaproteobacteria</taxon>
        <taxon>Enterobacterales</taxon>
        <taxon>Yersiniaceae</taxon>
        <taxon>Yersinia</taxon>
    </lineage>
</organism>
<comment type="similarity">
    <text evidence="2">Belongs to the GtrA family.</text>
</comment>
<evidence type="ECO:0000256" key="5">
    <source>
        <dbReference type="ARBA" id="ARBA00023136"/>
    </source>
</evidence>
<dbReference type="PANTHER" id="PTHR38459:SF6">
    <property type="entry name" value="ARABINOGALACTAN BIOSYNTHESIS RECRUITING PROTEIN RV3789"/>
    <property type="match status" value="1"/>
</dbReference>
<evidence type="ECO:0000256" key="2">
    <source>
        <dbReference type="ARBA" id="ARBA00009399"/>
    </source>
</evidence>
<evidence type="ECO:0000256" key="4">
    <source>
        <dbReference type="ARBA" id="ARBA00022989"/>
    </source>
</evidence>
<comment type="subcellular location">
    <subcellularLocation>
        <location evidence="1">Membrane</location>
        <topology evidence="1">Multi-pass membrane protein</topology>
    </subcellularLocation>
</comment>
<proteinExistence type="inferred from homology"/>